<comment type="caution">
    <text evidence="2">The sequence shown here is derived from an EMBL/GenBank/DDBJ whole genome shotgun (WGS) entry which is preliminary data.</text>
</comment>
<dbReference type="Pfam" id="PF10382">
    <property type="entry name" value="ZGRF1-like_N"/>
    <property type="match status" value="1"/>
</dbReference>
<accession>A0A1Y1S5Y9</accession>
<dbReference type="VEuPathDB" id="MicrosporidiaDB:ECANGB1_2264"/>
<evidence type="ECO:0000313" key="2">
    <source>
        <dbReference type="EMBL" id="ORD93425.1"/>
    </source>
</evidence>
<dbReference type="EMBL" id="LWDP01000085">
    <property type="protein sequence ID" value="ORD93425.1"/>
    <property type="molecule type" value="Genomic_DNA"/>
</dbReference>
<protein>
    <recommendedName>
        <fullName evidence="1">5'-3' DNA helicase ZGRF1-like N-terminal domain-containing protein</fullName>
    </recommendedName>
</protein>
<feature type="domain" description="5'-3' DNA helicase ZGRF1-like N-terminal" evidence="1">
    <location>
        <begin position="4"/>
        <end position="67"/>
    </location>
</feature>
<reference evidence="2 3" key="1">
    <citation type="journal article" date="2017" name="Environ. Microbiol.">
        <title>Decay of the glycolytic pathway and adaptation to intranuclear parasitism within Enterocytozoonidae microsporidia.</title>
        <authorList>
            <person name="Wiredu Boakye D."/>
            <person name="Jaroenlak P."/>
            <person name="Prachumwat A."/>
            <person name="Williams T.A."/>
            <person name="Bateman K.S."/>
            <person name="Itsathitphaisarn O."/>
            <person name="Sritunyalucksana K."/>
            <person name="Paszkiewicz K.H."/>
            <person name="Moore K.A."/>
            <person name="Stentiford G.D."/>
            <person name="Williams B.A."/>
        </authorList>
    </citation>
    <scope>NUCLEOTIDE SEQUENCE [LARGE SCALE GENOMIC DNA]</scope>
    <source>
        <strain evidence="2 3">GB1</strain>
    </source>
</reference>
<proteinExistence type="predicted"/>
<gene>
    <name evidence="2" type="ORF">ECANGB1_2264</name>
</gene>
<sequence length="125" mass="14975">MKECTYSKCPQAKKRKKWLDGFVKQVRGKMRLFDSNKKVIYESEKYFIDKDDSLRMSVFTVEVDDYTFMSKDLVESEVTERVRETPKEFQVEKDVLKIEKKMKNENRGKMNMGRSNAEILELIRK</sequence>
<keyword evidence="3" id="KW-1185">Reference proteome</keyword>
<evidence type="ECO:0000259" key="1">
    <source>
        <dbReference type="Pfam" id="PF10382"/>
    </source>
</evidence>
<dbReference type="AlphaFoldDB" id="A0A1Y1S5Y9"/>
<dbReference type="InterPro" id="IPR018838">
    <property type="entry name" value="ZGRF1-like_N"/>
</dbReference>
<organism evidence="2 3">
    <name type="scientific">Enterospora canceri</name>
    <dbReference type="NCBI Taxonomy" id="1081671"/>
    <lineage>
        <taxon>Eukaryota</taxon>
        <taxon>Fungi</taxon>
        <taxon>Fungi incertae sedis</taxon>
        <taxon>Microsporidia</taxon>
        <taxon>Enterocytozoonidae</taxon>
        <taxon>Enterospora</taxon>
    </lineage>
</organism>
<dbReference type="Proteomes" id="UP000192639">
    <property type="component" value="Unassembled WGS sequence"/>
</dbReference>
<name>A0A1Y1S5Y9_9MICR</name>
<evidence type="ECO:0000313" key="3">
    <source>
        <dbReference type="Proteomes" id="UP000192639"/>
    </source>
</evidence>